<evidence type="ECO:0000313" key="3">
    <source>
        <dbReference type="EMBL" id="CAA2619472.1"/>
    </source>
</evidence>
<proteinExistence type="predicted"/>
<feature type="compositionally biased region" description="Polar residues" evidence="1">
    <location>
        <begin position="244"/>
        <end position="259"/>
    </location>
</feature>
<keyword evidence="4" id="KW-1185">Reference proteome</keyword>
<dbReference type="PROSITE" id="PS50812">
    <property type="entry name" value="PWWP"/>
    <property type="match status" value="1"/>
</dbReference>
<dbReference type="InterPro" id="IPR044679">
    <property type="entry name" value="PWWP2-like"/>
</dbReference>
<dbReference type="PANTHER" id="PTHR33697:SF2">
    <property type="entry name" value="T17B22.17 PROTEIN"/>
    <property type="match status" value="1"/>
</dbReference>
<evidence type="ECO:0000313" key="4">
    <source>
        <dbReference type="Proteomes" id="UP001189122"/>
    </source>
</evidence>
<feature type="domain" description="PWWP" evidence="2">
    <location>
        <begin position="17"/>
        <end position="85"/>
    </location>
</feature>
<evidence type="ECO:0000259" key="2">
    <source>
        <dbReference type="PROSITE" id="PS50812"/>
    </source>
</evidence>
<name>A0A7I8IN29_SPIIN</name>
<dbReference type="EMBL" id="CACRZD030000004">
    <property type="protein sequence ID" value="CAA6659199.1"/>
    <property type="molecule type" value="Genomic_DNA"/>
</dbReference>
<organism evidence="3">
    <name type="scientific">Spirodela intermedia</name>
    <name type="common">Intermediate duckweed</name>
    <dbReference type="NCBI Taxonomy" id="51605"/>
    <lineage>
        <taxon>Eukaryota</taxon>
        <taxon>Viridiplantae</taxon>
        <taxon>Streptophyta</taxon>
        <taxon>Embryophyta</taxon>
        <taxon>Tracheophyta</taxon>
        <taxon>Spermatophyta</taxon>
        <taxon>Magnoliopsida</taxon>
        <taxon>Liliopsida</taxon>
        <taxon>Araceae</taxon>
        <taxon>Lemnoideae</taxon>
        <taxon>Spirodela</taxon>
    </lineage>
</organism>
<dbReference type="Proteomes" id="UP001189122">
    <property type="component" value="Unassembled WGS sequence"/>
</dbReference>
<dbReference type="Gene3D" id="2.30.30.140">
    <property type="match status" value="1"/>
</dbReference>
<feature type="region of interest" description="Disordered" evidence="1">
    <location>
        <begin position="243"/>
        <end position="268"/>
    </location>
</feature>
<evidence type="ECO:0000256" key="1">
    <source>
        <dbReference type="SAM" id="MobiDB-lite"/>
    </source>
</evidence>
<feature type="region of interest" description="Disordered" evidence="1">
    <location>
        <begin position="293"/>
        <end position="316"/>
    </location>
</feature>
<sequence>MATLEGAGGGTGVDCSVGTIVWVRRRNGSWWPGRILGQDELSASTSCPQDLGPPSSSLAGRTQACKDWYNLEKSKRVKAFRCGEFDACIERAEASQGVLLKKREKYARREDAILHALELEKQNYGLSAHNLSHRYSAGLELSGHSSSGLELMDDELMGSSKSAISGSGGKQMKWEAENSDSIPSTRGLQGLGLRVAAAKKRVSNPIACENSKPALLSDTTYFDGKTRRNTLEQCVMPKVGYNGETLQSSSLAGEETSSGLVKGDETSSSAKTFVGADMEDDGTLLQGYGSLLSESRSSEQPGDVDSTLSDGFGPSGKRNIRNFLKRPEPAMSPRAVLISSLSWLEGRWPPPPVAVRMEPSLVNVELKVQARSYQGERVPLVSLMSRLNGKAIVGHPVHIQKLEDGSTDSLLPGGADRADTNADARIHRKLSRKRSLLAPKALARLIKAGGEVPTVTCVPMKVVFSRLLEAAVYVTTPEVGFLCGGADYFRGLTKPKKSTLKQS</sequence>
<dbReference type="AlphaFoldDB" id="A0A7I8IN29"/>
<protein>
    <recommendedName>
        <fullName evidence="2">PWWP domain-containing protein</fullName>
    </recommendedName>
</protein>
<reference evidence="3 4" key="1">
    <citation type="submission" date="2019-12" db="EMBL/GenBank/DDBJ databases">
        <authorList>
            <person name="Scholz U."/>
            <person name="Mascher M."/>
            <person name="Fiebig A."/>
        </authorList>
    </citation>
    <scope>NUCLEOTIDE SEQUENCE</scope>
</reference>
<accession>A0A7I8IN29</accession>
<dbReference type="InterPro" id="IPR000313">
    <property type="entry name" value="PWWP_dom"/>
</dbReference>
<dbReference type="CDD" id="cd05162">
    <property type="entry name" value="PWWP"/>
    <property type="match status" value="1"/>
</dbReference>
<gene>
    <name evidence="3" type="ORF">SI7747_04005639</name>
</gene>
<dbReference type="EMBL" id="LR743591">
    <property type="protein sequence ID" value="CAA2619472.1"/>
    <property type="molecule type" value="Genomic_DNA"/>
</dbReference>
<dbReference type="SUPFAM" id="SSF63748">
    <property type="entry name" value="Tudor/PWWP/MBT"/>
    <property type="match status" value="1"/>
</dbReference>
<dbReference type="PANTHER" id="PTHR33697">
    <property type="entry name" value="T17B22.17 PROTEIN-RELATED"/>
    <property type="match status" value="1"/>
</dbReference>